<sequence length="89" mass="10018">MRPSNTQVYPPRRQTTLNCAITALPFPSCPQHAFTTKRYPSGSHLLQLCPPSFKLSLYSTAPSQLYQTLTTLTMPNPTLISPPFQRCYT</sequence>
<proteinExistence type="predicted"/>
<organism evidence="1 2">
    <name type="scientific">Suillus luteus UH-Slu-Lm8-n1</name>
    <dbReference type="NCBI Taxonomy" id="930992"/>
    <lineage>
        <taxon>Eukaryota</taxon>
        <taxon>Fungi</taxon>
        <taxon>Dikarya</taxon>
        <taxon>Basidiomycota</taxon>
        <taxon>Agaricomycotina</taxon>
        <taxon>Agaricomycetes</taxon>
        <taxon>Agaricomycetidae</taxon>
        <taxon>Boletales</taxon>
        <taxon>Suillineae</taxon>
        <taxon>Suillaceae</taxon>
        <taxon>Suillus</taxon>
    </lineage>
</organism>
<keyword evidence="2" id="KW-1185">Reference proteome</keyword>
<dbReference type="HOGENOM" id="CLU_2456276_0_0_1"/>
<evidence type="ECO:0000313" key="1">
    <source>
        <dbReference type="EMBL" id="KIK45294.1"/>
    </source>
</evidence>
<dbReference type="Proteomes" id="UP000054485">
    <property type="component" value="Unassembled WGS sequence"/>
</dbReference>
<gene>
    <name evidence="1" type="ORF">CY34DRAFT_801794</name>
</gene>
<reference evidence="1 2" key="1">
    <citation type="submission" date="2014-04" db="EMBL/GenBank/DDBJ databases">
        <authorList>
            <consortium name="DOE Joint Genome Institute"/>
            <person name="Kuo A."/>
            <person name="Ruytinx J."/>
            <person name="Rineau F."/>
            <person name="Colpaert J."/>
            <person name="Kohler A."/>
            <person name="Nagy L.G."/>
            <person name="Floudas D."/>
            <person name="Copeland A."/>
            <person name="Barry K.W."/>
            <person name="Cichocki N."/>
            <person name="Veneault-Fourrey C."/>
            <person name="LaButti K."/>
            <person name="Lindquist E.A."/>
            <person name="Lipzen A."/>
            <person name="Lundell T."/>
            <person name="Morin E."/>
            <person name="Murat C."/>
            <person name="Sun H."/>
            <person name="Tunlid A."/>
            <person name="Henrissat B."/>
            <person name="Grigoriev I.V."/>
            <person name="Hibbett D.S."/>
            <person name="Martin F."/>
            <person name="Nordberg H.P."/>
            <person name="Cantor M.N."/>
            <person name="Hua S.X."/>
        </authorList>
    </citation>
    <scope>NUCLEOTIDE SEQUENCE [LARGE SCALE GENOMIC DNA]</scope>
    <source>
        <strain evidence="1 2">UH-Slu-Lm8-n1</strain>
    </source>
</reference>
<protein>
    <submittedName>
        <fullName evidence="1">Uncharacterized protein</fullName>
    </submittedName>
</protein>
<dbReference type="EMBL" id="KN835175">
    <property type="protein sequence ID" value="KIK45294.1"/>
    <property type="molecule type" value="Genomic_DNA"/>
</dbReference>
<name>A0A0D0B5Z0_9AGAM</name>
<accession>A0A0D0B5Z0</accession>
<dbReference type="AlphaFoldDB" id="A0A0D0B5Z0"/>
<dbReference type="InParanoid" id="A0A0D0B5Z0"/>
<evidence type="ECO:0000313" key="2">
    <source>
        <dbReference type="Proteomes" id="UP000054485"/>
    </source>
</evidence>
<reference evidence="2" key="2">
    <citation type="submission" date="2015-01" db="EMBL/GenBank/DDBJ databases">
        <title>Evolutionary Origins and Diversification of the Mycorrhizal Mutualists.</title>
        <authorList>
            <consortium name="DOE Joint Genome Institute"/>
            <consortium name="Mycorrhizal Genomics Consortium"/>
            <person name="Kohler A."/>
            <person name="Kuo A."/>
            <person name="Nagy L.G."/>
            <person name="Floudas D."/>
            <person name="Copeland A."/>
            <person name="Barry K.W."/>
            <person name="Cichocki N."/>
            <person name="Veneault-Fourrey C."/>
            <person name="LaButti K."/>
            <person name="Lindquist E.A."/>
            <person name="Lipzen A."/>
            <person name="Lundell T."/>
            <person name="Morin E."/>
            <person name="Murat C."/>
            <person name="Riley R."/>
            <person name="Ohm R."/>
            <person name="Sun H."/>
            <person name="Tunlid A."/>
            <person name="Henrissat B."/>
            <person name="Grigoriev I.V."/>
            <person name="Hibbett D.S."/>
            <person name="Martin F."/>
        </authorList>
    </citation>
    <scope>NUCLEOTIDE SEQUENCE [LARGE SCALE GENOMIC DNA]</scope>
    <source>
        <strain evidence="2">UH-Slu-Lm8-n1</strain>
    </source>
</reference>